<dbReference type="Pfam" id="PF04824">
    <property type="entry name" value="Rad21_Rec8"/>
    <property type="match status" value="1"/>
</dbReference>
<feature type="compositionally biased region" description="Acidic residues" evidence="5">
    <location>
        <begin position="413"/>
        <end position="422"/>
    </location>
</feature>
<dbReference type="OrthoDB" id="10071381at2759"/>
<dbReference type="GO" id="GO:0005634">
    <property type="term" value="C:nucleus"/>
    <property type="evidence" value="ECO:0007669"/>
    <property type="project" value="UniProtKB-SubCell"/>
</dbReference>
<dbReference type="AlphaFoldDB" id="A0A671VJZ3"/>
<dbReference type="GO" id="GO:0006302">
    <property type="term" value="P:double-strand break repair"/>
    <property type="evidence" value="ECO:0007669"/>
    <property type="project" value="TreeGrafter"/>
</dbReference>
<evidence type="ECO:0000256" key="4">
    <source>
        <dbReference type="ARBA" id="ARBA00023242"/>
    </source>
</evidence>
<feature type="region of interest" description="Disordered" evidence="5">
    <location>
        <begin position="407"/>
        <end position="452"/>
    </location>
</feature>
<dbReference type="GO" id="GO:0007059">
    <property type="term" value="P:chromosome segregation"/>
    <property type="evidence" value="ECO:0007669"/>
    <property type="project" value="UniProtKB-KW"/>
</dbReference>
<reference evidence="8" key="1">
    <citation type="submission" date="2021-04" db="EMBL/GenBank/DDBJ databases">
        <authorList>
            <consortium name="Wellcome Sanger Institute Data Sharing"/>
        </authorList>
    </citation>
    <scope>NUCLEOTIDE SEQUENCE [LARGE SCALE GENOMIC DNA]</scope>
</reference>
<dbReference type="GeneTree" id="ENSGT00390000011379"/>
<dbReference type="GO" id="GO:0003682">
    <property type="term" value="F:chromatin binding"/>
    <property type="evidence" value="ECO:0007669"/>
    <property type="project" value="TreeGrafter"/>
</dbReference>
<evidence type="ECO:0000259" key="7">
    <source>
        <dbReference type="Pfam" id="PF04825"/>
    </source>
</evidence>
<keyword evidence="3" id="KW-0159">Chromosome partition</keyword>
<dbReference type="GO" id="GO:0051177">
    <property type="term" value="P:meiotic sister chromatid cohesion"/>
    <property type="evidence" value="ECO:0007669"/>
    <property type="project" value="TreeGrafter"/>
</dbReference>
<evidence type="ECO:0000313" key="8">
    <source>
        <dbReference type="Ensembl" id="ENSSAUP00010027263.1"/>
    </source>
</evidence>
<proteinExistence type="inferred from homology"/>
<dbReference type="Gene3D" id="1.10.10.580">
    <property type="entry name" value="Structural maintenance of chromosome 1. Chain E"/>
    <property type="match status" value="1"/>
</dbReference>
<comment type="similarity">
    <text evidence="2">Belongs to the rad21 family.</text>
</comment>
<dbReference type="RefSeq" id="XP_030254189.1">
    <property type="nucleotide sequence ID" value="XM_030398329.1"/>
</dbReference>
<dbReference type="PANTHER" id="PTHR12585">
    <property type="entry name" value="SCC1 / RAD21 FAMILY MEMBER"/>
    <property type="match status" value="1"/>
</dbReference>
<evidence type="ECO:0000256" key="2">
    <source>
        <dbReference type="ARBA" id="ARBA00009870"/>
    </source>
</evidence>
<gene>
    <name evidence="8" type="primary">REC8</name>
    <name evidence="8" type="synonym">rec8b</name>
</gene>
<dbReference type="PANTHER" id="PTHR12585:SF27">
    <property type="entry name" value="MEIOTIC RECOMBINATION PROTEIN REC8 HOMOLOG"/>
    <property type="match status" value="1"/>
</dbReference>
<feature type="domain" description="Rad21/Rec8-like protein N-terminal" evidence="7">
    <location>
        <begin position="1"/>
        <end position="111"/>
    </location>
</feature>
<dbReference type="InterPro" id="IPR036390">
    <property type="entry name" value="WH_DNA-bd_sf"/>
</dbReference>
<dbReference type="InterPro" id="IPR006910">
    <property type="entry name" value="Rad21_Rec8_N"/>
</dbReference>
<dbReference type="GeneID" id="115570069"/>
<evidence type="ECO:0000256" key="3">
    <source>
        <dbReference type="ARBA" id="ARBA00022829"/>
    </source>
</evidence>
<organism evidence="8 9">
    <name type="scientific">Sparus aurata</name>
    <name type="common">Gilthead sea bream</name>
    <dbReference type="NCBI Taxonomy" id="8175"/>
    <lineage>
        <taxon>Eukaryota</taxon>
        <taxon>Metazoa</taxon>
        <taxon>Chordata</taxon>
        <taxon>Craniata</taxon>
        <taxon>Vertebrata</taxon>
        <taxon>Euteleostomi</taxon>
        <taxon>Actinopterygii</taxon>
        <taxon>Neopterygii</taxon>
        <taxon>Teleostei</taxon>
        <taxon>Neoteleostei</taxon>
        <taxon>Acanthomorphata</taxon>
        <taxon>Eupercaria</taxon>
        <taxon>Spariformes</taxon>
        <taxon>Sparidae</taxon>
        <taxon>Sparus</taxon>
    </lineage>
</organism>
<keyword evidence="9" id="KW-1185">Reference proteome</keyword>
<dbReference type="InterPro" id="IPR023093">
    <property type="entry name" value="ScpA-like_C"/>
</dbReference>
<dbReference type="InterPro" id="IPR039781">
    <property type="entry name" value="Rad21/Rec8-like"/>
</dbReference>
<sequence>MFYYPNVLHRQTGCFSTIWLAATRGIRVTRREFLKVNVKLTCNDILDYVTAQVPPPQPSLPKPRFSLYLSSQLQYGVVVVYHRQCGFLLEEIQQTIDRLLRCKRHIRIDMAECDRLALDVPDSLYMMEEAEGAQDPFFGLMESHQLPSPYKIHQPVMVTEEAGSQHSLVPSPNTTLDREGFRSRPAAITMTEKEQLLITAAEYFEGDDLPEATAREIDLLMDQPDQFRREVEVQRSAGELEAAMSSIDQLKETVLGADRDSLWLLGEETGQPLEVPLAAVAPEMTPLQVAMPTPPSRGSGKEGDGATESPYEEVIVCPVRKPGGGRRRQLVFADPEVQISDRAMKEQIGNPQAETLDLSEVLLDLPSLTKRAIPAQLFNAPCGSHIDAELQALWKQHALLAVLPGHRDKQRGEEEDEEESEQDREVLRTERKRRHSNMKEISSESGLQPADGSSALDIILDMSKDDKSVSDAITPVSRWSPQDEAQLPMEPIAEENIEMPEAQTESRDMLSWITSSLQRFGEVPFVSLVPPEADRNTAAHTLYKLLELLSAGHVTVQQNEPYSNITINPAVLRMTA</sequence>
<reference evidence="8" key="3">
    <citation type="submission" date="2025-09" db="UniProtKB">
        <authorList>
            <consortium name="Ensembl"/>
        </authorList>
    </citation>
    <scope>IDENTIFICATION</scope>
</reference>
<evidence type="ECO:0000256" key="5">
    <source>
        <dbReference type="SAM" id="MobiDB-lite"/>
    </source>
</evidence>
<evidence type="ECO:0000259" key="6">
    <source>
        <dbReference type="Pfam" id="PF04824"/>
    </source>
</evidence>
<keyword evidence="4" id="KW-0539">Nucleus</keyword>
<feature type="domain" description="Rad21/Rec8-like protein C-terminal eukaryotic" evidence="6">
    <location>
        <begin position="522"/>
        <end position="569"/>
    </location>
</feature>
<evidence type="ECO:0000313" key="9">
    <source>
        <dbReference type="Proteomes" id="UP000472265"/>
    </source>
</evidence>
<dbReference type="Ensembl" id="ENSSAUT00010028769.1">
    <property type="protein sequence ID" value="ENSSAUP00010027263.1"/>
    <property type="gene ID" value="ENSSAUG00010011793.1"/>
</dbReference>
<reference evidence="8" key="2">
    <citation type="submission" date="2025-08" db="UniProtKB">
        <authorList>
            <consortium name="Ensembl"/>
        </authorList>
    </citation>
    <scope>IDENTIFICATION</scope>
</reference>
<protein>
    <submittedName>
        <fullName evidence="8">REC8 meiotic recombination protein b</fullName>
    </submittedName>
</protein>
<dbReference type="Pfam" id="PF04825">
    <property type="entry name" value="Rad21_Rec8_N"/>
    <property type="match status" value="1"/>
</dbReference>
<comment type="subcellular location">
    <subcellularLocation>
        <location evidence="1">Nucleus</location>
    </subcellularLocation>
</comment>
<dbReference type="InParanoid" id="A0A671VJZ3"/>
<dbReference type="OMA" id="YHRQCGF"/>
<dbReference type="InterPro" id="IPR006909">
    <property type="entry name" value="Rad21/Rec8_C_eu"/>
</dbReference>
<accession>A0A671VJZ3</accession>
<name>A0A671VJZ3_SPAAU</name>
<dbReference type="SUPFAM" id="SSF46785">
    <property type="entry name" value="Winged helix' DNA-binding domain"/>
    <property type="match status" value="1"/>
</dbReference>
<dbReference type="Proteomes" id="UP000472265">
    <property type="component" value="Chromosome 19"/>
</dbReference>
<dbReference type="GO" id="GO:0030893">
    <property type="term" value="C:meiotic cohesin complex"/>
    <property type="evidence" value="ECO:0007669"/>
    <property type="project" value="TreeGrafter"/>
</dbReference>
<evidence type="ECO:0000256" key="1">
    <source>
        <dbReference type="ARBA" id="ARBA00004123"/>
    </source>
</evidence>